<dbReference type="Pfam" id="PF00498">
    <property type="entry name" value="FHA"/>
    <property type="match status" value="1"/>
</dbReference>
<evidence type="ECO:0000313" key="3">
    <source>
        <dbReference type="EMBL" id="OPH46750.1"/>
    </source>
</evidence>
<feature type="transmembrane region" description="Helical" evidence="1">
    <location>
        <begin position="12"/>
        <end position="29"/>
    </location>
</feature>
<keyword evidence="1" id="KW-0812">Transmembrane</keyword>
<feature type="transmembrane region" description="Helical" evidence="1">
    <location>
        <begin position="35"/>
        <end position="54"/>
    </location>
</feature>
<dbReference type="OrthoDB" id="2473431at2"/>
<evidence type="ECO:0000259" key="2">
    <source>
        <dbReference type="PROSITE" id="PS50006"/>
    </source>
</evidence>
<dbReference type="CDD" id="cd00060">
    <property type="entry name" value="FHA"/>
    <property type="match status" value="1"/>
</dbReference>
<dbReference type="PROSITE" id="PS50006">
    <property type="entry name" value="FHA_DOMAIN"/>
    <property type="match status" value="1"/>
</dbReference>
<dbReference type="SUPFAM" id="SSF49879">
    <property type="entry name" value="SMAD/FHA domain"/>
    <property type="match status" value="1"/>
</dbReference>
<protein>
    <recommendedName>
        <fullName evidence="2">FHA domain-containing protein</fullName>
    </recommendedName>
</protein>
<proteinExistence type="predicted"/>
<keyword evidence="1" id="KW-0472">Membrane</keyword>
<reference evidence="4" key="1">
    <citation type="submission" date="2016-07" db="EMBL/GenBank/DDBJ databases">
        <authorList>
            <person name="Florea S."/>
            <person name="Webb J.S."/>
            <person name="Jaromczyk J."/>
            <person name="Schardl C.L."/>
        </authorList>
    </citation>
    <scope>NUCLEOTIDE SEQUENCE [LARGE SCALE GENOMIC DNA]</scope>
    <source>
        <strain evidence="4">CY1</strain>
    </source>
</reference>
<gene>
    <name evidence="3" type="ORF">BC351_14470</name>
</gene>
<dbReference type="EMBL" id="MBTG01000073">
    <property type="protein sequence ID" value="OPH46750.1"/>
    <property type="molecule type" value="Genomic_DNA"/>
</dbReference>
<sequence>MAKDKKNAWIRGIDVAIVILTVSVLMYTFIWNPFYLLKCIVGITALFCFYMYALKKSETPQNGPQAQVLSVQASSSSISKLAMLSEDGEKMKEWYIQGETALLIGKSSTDNEVEVDLADAEYASLISKQHAVLNYASGIWYLEDLDSRNGVGIKRKGASTKQVLENEAPYKIDSGDMIYIANTRLLVQ</sequence>
<accession>A0A1V4H6K3</accession>
<dbReference type="InterPro" id="IPR000253">
    <property type="entry name" value="FHA_dom"/>
</dbReference>
<evidence type="ECO:0000313" key="4">
    <source>
        <dbReference type="Proteomes" id="UP000190626"/>
    </source>
</evidence>
<dbReference type="AlphaFoldDB" id="A0A1V4H6K3"/>
<keyword evidence="4" id="KW-1185">Reference proteome</keyword>
<name>A0A1V4H6K3_9BACL</name>
<keyword evidence="1" id="KW-1133">Transmembrane helix</keyword>
<dbReference type="Gene3D" id="2.60.200.20">
    <property type="match status" value="1"/>
</dbReference>
<dbReference type="Proteomes" id="UP000190626">
    <property type="component" value="Unassembled WGS sequence"/>
</dbReference>
<dbReference type="InterPro" id="IPR008984">
    <property type="entry name" value="SMAD_FHA_dom_sf"/>
</dbReference>
<evidence type="ECO:0000256" key="1">
    <source>
        <dbReference type="SAM" id="Phobius"/>
    </source>
</evidence>
<organism evidence="3 4">
    <name type="scientific">Paenibacillus ferrarius</name>
    <dbReference type="NCBI Taxonomy" id="1469647"/>
    <lineage>
        <taxon>Bacteria</taxon>
        <taxon>Bacillati</taxon>
        <taxon>Bacillota</taxon>
        <taxon>Bacilli</taxon>
        <taxon>Bacillales</taxon>
        <taxon>Paenibacillaceae</taxon>
        <taxon>Paenibacillus</taxon>
    </lineage>
</organism>
<dbReference type="STRING" id="1469647.BC351_14470"/>
<comment type="caution">
    <text evidence="3">The sequence shown here is derived from an EMBL/GenBank/DDBJ whole genome shotgun (WGS) entry which is preliminary data.</text>
</comment>
<feature type="domain" description="FHA" evidence="2">
    <location>
        <begin position="102"/>
        <end position="158"/>
    </location>
</feature>